<dbReference type="OrthoDB" id="546450at2759"/>
<dbReference type="InterPro" id="IPR009003">
    <property type="entry name" value="Peptidase_S1_PA"/>
</dbReference>
<keyword evidence="4" id="KW-1185">Reference proteome</keyword>
<sequence length="121" mass="13973">MNRRVKMNRTYYLAIACIALTLSIVAGQERFELMPVELCGSRVCNENFARIVGGSDANVTRWRWQAALSFVKRNKTTNQIITKKFQCGGSLIDERWVLTAAHCVDWFQEKGPVRNFYRPQL</sequence>
<dbReference type="InterPro" id="IPR043504">
    <property type="entry name" value="Peptidase_S1_PA_chymotrypsin"/>
</dbReference>
<reference evidence="3" key="1">
    <citation type="submission" date="2021-01" db="UniProtKB">
        <authorList>
            <consortium name="EnsemblMetazoa"/>
        </authorList>
    </citation>
    <scope>IDENTIFICATION</scope>
</reference>
<evidence type="ECO:0000259" key="2">
    <source>
        <dbReference type="Pfam" id="PF00089"/>
    </source>
</evidence>
<dbReference type="InterPro" id="IPR018114">
    <property type="entry name" value="TRYPSIN_HIS"/>
</dbReference>
<dbReference type="PANTHER" id="PTHR24252:SF7">
    <property type="entry name" value="HYALIN"/>
    <property type="match status" value="1"/>
</dbReference>
<dbReference type="GO" id="GO:0006508">
    <property type="term" value="P:proteolysis"/>
    <property type="evidence" value="ECO:0007669"/>
    <property type="project" value="InterPro"/>
</dbReference>
<protein>
    <recommendedName>
        <fullName evidence="2">Peptidase S1 domain-containing protein</fullName>
    </recommendedName>
</protein>
<keyword evidence="1" id="KW-1015">Disulfide bond</keyword>
<dbReference type="AlphaFoldDB" id="A0A7M5WXR9"/>
<dbReference type="Pfam" id="PF00089">
    <property type="entry name" value="Trypsin"/>
    <property type="match status" value="1"/>
</dbReference>
<dbReference type="InterPro" id="IPR001254">
    <property type="entry name" value="Trypsin_dom"/>
</dbReference>
<evidence type="ECO:0000313" key="3">
    <source>
        <dbReference type="EnsemblMetazoa" id="CLYHEMP014725.1"/>
    </source>
</evidence>
<evidence type="ECO:0000313" key="4">
    <source>
        <dbReference type="Proteomes" id="UP000594262"/>
    </source>
</evidence>
<name>A0A7M5WXR9_9CNID</name>
<evidence type="ECO:0000256" key="1">
    <source>
        <dbReference type="ARBA" id="ARBA00023157"/>
    </source>
</evidence>
<dbReference type="EnsemblMetazoa" id="CLYHEMT014725.1">
    <property type="protein sequence ID" value="CLYHEMP014725.1"/>
    <property type="gene ID" value="CLYHEMG014725"/>
</dbReference>
<dbReference type="PANTHER" id="PTHR24252">
    <property type="entry name" value="ACROSIN-RELATED"/>
    <property type="match status" value="1"/>
</dbReference>
<proteinExistence type="predicted"/>
<dbReference type="Gene3D" id="2.40.10.10">
    <property type="entry name" value="Trypsin-like serine proteases"/>
    <property type="match status" value="1"/>
</dbReference>
<dbReference type="PROSITE" id="PS00134">
    <property type="entry name" value="TRYPSIN_HIS"/>
    <property type="match status" value="1"/>
</dbReference>
<organism evidence="3 4">
    <name type="scientific">Clytia hemisphaerica</name>
    <dbReference type="NCBI Taxonomy" id="252671"/>
    <lineage>
        <taxon>Eukaryota</taxon>
        <taxon>Metazoa</taxon>
        <taxon>Cnidaria</taxon>
        <taxon>Hydrozoa</taxon>
        <taxon>Hydroidolina</taxon>
        <taxon>Leptothecata</taxon>
        <taxon>Obeliida</taxon>
        <taxon>Clytiidae</taxon>
        <taxon>Clytia</taxon>
    </lineage>
</organism>
<accession>A0A7M5WXR9</accession>
<feature type="domain" description="Peptidase S1" evidence="2">
    <location>
        <begin position="51"/>
        <end position="105"/>
    </location>
</feature>
<dbReference type="SUPFAM" id="SSF50494">
    <property type="entry name" value="Trypsin-like serine proteases"/>
    <property type="match status" value="1"/>
</dbReference>
<dbReference type="Proteomes" id="UP000594262">
    <property type="component" value="Unplaced"/>
</dbReference>
<dbReference type="GO" id="GO:0004252">
    <property type="term" value="F:serine-type endopeptidase activity"/>
    <property type="evidence" value="ECO:0007669"/>
    <property type="project" value="InterPro"/>
</dbReference>